<dbReference type="Proteomes" id="UP000275719">
    <property type="component" value="Unassembled WGS sequence"/>
</dbReference>
<protein>
    <submittedName>
        <fullName evidence="3">Biotin/lipoyl-binding protein</fullName>
    </submittedName>
</protein>
<keyword evidence="4" id="KW-1185">Reference proteome</keyword>
<keyword evidence="1" id="KW-1133">Transmembrane helix</keyword>
<accession>A0A3P3W3E6</accession>
<dbReference type="Gene3D" id="2.40.30.170">
    <property type="match status" value="1"/>
</dbReference>
<dbReference type="SUPFAM" id="SSF111369">
    <property type="entry name" value="HlyD-like secretion proteins"/>
    <property type="match status" value="1"/>
</dbReference>
<dbReference type="AlphaFoldDB" id="A0A3P3W3E6"/>
<dbReference type="Pfam" id="PF25881">
    <property type="entry name" value="HH_YBHG"/>
    <property type="match status" value="1"/>
</dbReference>
<keyword evidence="1" id="KW-0472">Membrane</keyword>
<proteinExistence type="predicted"/>
<organism evidence="3 4">
    <name type="scientific">Paenimyroides tangerinum</name>
    <dbReference type="NCBI Taxonomy" id="2488728"/>
    <lineage>
        <taxon>Bacteria</taxon>
        <taxon>Pseudomonadati</taxon>
        <taxon>Bacteroidota</taxon>
        <taxon>Flavobacteriia</taxon>
        <taxon>Flavobacteriales</taxon>
        <taxon>Flavobacteriaceae</taxon>
        <taxon>Paenimyroides</taxon>
    </lineage>
</organism>
<dbReference type="PANTHER" id="PTHR30438:SF1">
    <property type="entry name" value="36 KDA ANTIGEN"/>
    <property type="match status" value="1"/>
</dbReference>
<name>A0A3P3W3E6_9FLAO</name>
<feature type="transmembrane region" description="Helical" evidence="1">
    <location>
        <begin position="5"/>
        <end position="26"/>
    </location>
</feature>
<evidence type="ECO:0000313" key="3">
    <source>
        <dbReference type="EMBL" id="RRJ88456.1"/>
    </source>
</evidence>
<evidence type="ECO:0000313" key="4">
    <source>
        <dbReference type="Proteomes" id="UP000275719"/>
    </source>
</evidence>
<comment type="caution">
    <text evidence="3">The sequence shown here is derived from an EMBL/GenBank/DDBJ whole genome shotgun (WGS) entry which is preliminary data.</text>
</comment>
<evidence type="ECO:0000259" key="2">
    <source>
        <dbReference type="Pfam" id="PF25881"/>
    </source>
</evidence>
<dbReference type="InterPro" id="IPR059052">
    <property type="entry name" value="HH_YbhG-like"/>
</dbReference>
<feature type="domain" description="YbhG-like alpha-helical hairpin" evidence="2">
    <location>
        <begin position="79"/>
        <end position="198"/>
    </location>
</feature>
<sequence>MKNKIINAVLGVFVILVILAVALWYMSAPSVSYLQGQVEAKQINVASKIPGRIDSILVKEGDFVDMNQVLAIISTPEIDSQLSQVESMRTAAEAVNKKVDAGARSQEILATYNIWQQAKAGKELALKTYNRLENLYNDKVIAAQKRDEAYTQYQVTLNAESAAKANYEMVKSGARSEDKTVAKAQVTQASGAVKTIELLREEGHVRAPRRGEILTIMPNAGEIINMGYPIINLIDVDDIWVYFNIKETMLSKFKNGTKFEAIIPGLDNKKIMLEVRYVAAQGDFATWNATKSQGDFDMRTFLIKAYPVNRVEGLRPGMSALIDEADLK</sequence>
<evidence type="ECO:0000256" key="1">
    <source>
        <dbReference type="SAM" id="Phobius"/>
    </source>
</evidence>
<dbReference type="PANTHER" id="PTHR30438">
    <property type="entry name" value="36 KDA ANTIGEN-RELATED"/>
    <property type="match status" value="1"/>
</dbReference>
<keyword evidence="1" id="KW-0812">Transmembrane</keyword>
<dbReference type="OrthoDB" id="9793801at2"/>
<dbReference type="EMBL" id="RQVQ01000040">
    <property type="protein sequence ID" value="RRJ88456.1"/>
    <property type="molecule type" value="Genomic_DNA"/>
</dbReference>
<dbReference type="RefSeq" id="WP_125019919.1">
    <property type="nucleotide sequence ID" value="NZ_RQVQ01000040.1"/>
</dbReference>
<reference evidence="3 4" key="1">
    <citation type="submission" date="2018-11" db="EMBL/GenBank/DDBJ databases">
        <title>Flavobacterium sp. nov., YIM 102701-2 draft genome.</title>
        <authorList>
            <person name="Li G."/>
            <person name="Jiang Y."/>
        </authorList>
    </citation>
    <scope>NUCLEOTIDE SEQUENCE [LARGE SCALE GENOMIC DNA]</scope>
    <source>
        <strain evidence="3 4">YIM 102701-2</strain>
    </source>
</reference>
<gene>
    <name evidence="3" type="ORF">EG240_13665</name>
</gene>
<dbReference type="Gene3D" id="2.40.50.100">
    <property type="match status" value="1"/>
</dbReference>